<proteinExistence type="predicted"/>
<evidence type="ECO:0000313" key="2">
    <source>
        <dbReference type="Proteomes" id="UP001108025"/>
    </source>
</evidence>
<keyword evidence="2" id="KW-1185">Reference proteome</keyword>
<protein>
    <submittedName>
        <fullName evidence="1">Uncharacterized protein</fullName>
    </submittedName>
</protein>
<dbReference type="Proteomes" id="UP001108025">
    <property type="component" value="Unassembled WGS sequence"/>
</dbReference>
<name>A0A9Q3YVJ3_9FLAO</name>
<dbReference type="RefSeq" id="WP_230668712.1">
    <property type="nucleotide sequence ID" value="NZ_JAJNAY010000001.1"/>
</dbReference>
<comment type="caution">
    <text evidence="1">The sequence shown here is derived from an EMBL/GenBank/DDBJ whole genome shotgun (WGS) entry which is preliminary data.</text>
</comment>
<accession>A0A9Q3YVJ3</accession>
<reference evidence="1" key="1">
    <citation type="submission" date="2021-11" db="EMBL/GenBank/DDBJ databases">
        <title>Description of novel Chryseobacterium species.</title>
        <authorList>
            <person name="Saticioglu I.B."/>
            <person name="Ay H."/>
            <person name="Altun S."/>
            <person name="Duman M."/>
        </authorList>
    </citation>
    <scope>NUCLEOTIDE SEQUENCE</scope>
    <source>
        <strain evidence="1">C-17</strain>
    </source>
</reference>
<sequence length="240" mass="28643">MAVKISLALSELNNSVIKPELGNEKTFEEFERDYNEEWIESIKYLSMDTFIQMFKEGKTDGGVMTFMGCIRDFYAGNYIIDTLSKGTISEEMFYDRLIEDIRKLQFIEDYEKEIEFPSVRIMDFPEGEKKIAIFPANYTVLLPKVDYVFLMKKNDTIAQVPYDDFIKYISKQAKRVDELQYIIHPINEIEHYKILLHFKTLENEKNIIQKGLNNETKKETKEEVNKIEKLDSKKWWKFWE</sequence>
<evidence type="ECO:0000313" key="1">
    <source>
        <dbReference type="EMBL" id="MCD1116953.1"/>
    </source>
</evidence>
<gene>
    <name evidence="1" type="ORF">LO744_08805</name>
</gene>
<dbReference type="EMBL" id="JAJNAY010000001">
    <property type="protein sequence ID" value="MCD1116953.1"/>
    <property type="molecule type" value="Genomic_DNA"/>
</dbReference>
<dbReference type="AlphaFoldDB" id="A0A9Q3YVJ3"/>
<organism evidence="1 2">
    <name type="scientific">Chryseobacterium turcicum</name>
    <dbReference type="NCBI Taxonomy" id="2898076"/>
    <lineage>
        <taxon>Bacteria</taxon>
        <taxon>Pseudomonadati</taxon>
        <taxon>Bacteroidota</taxon>
        <taxon>Flavobacteriia</taxon>
        <taxon>Flavobacteriales</taxon>
        <taxon>Weeksellaceae</taxon>
        <taxon>Chryseobacterium group</taxon>
        <taxon>Chryseobacterium</taxon>
    </lineage>
</organism>